<feature type="domain" description="Methyltransferase" evidence="1">
    <location>
        <begin position="18"/>
        <end position="179"/>
    </location>
</feature>
<reference evidence="2 3" key="1">
    <citation type="submission" date="2019-07" db="EMBL/GenBank/DDBJ databases">
        <title>Genome assembly of two rare yeast pathogens: Diutina rugosa and Trichomonascus ciferrii.</title>
        <authorList>
            <person name="Mixao V."/>
            <person name="Saus E."/>
            <person name="Hansen A."/>
            <person name="Lass-Flor C."/>
            <person name="Gabaldon T."/>
        </authorList>
    </citation>
    <scope>NUCLEOTIDE SEQUENCE [LARGE SCALE GENOMIC DNA]</scope>
    <source>
        <strain evidence="2 3">CBS 613</strain>
    </source>
</reference>
<dbReference type="PANTHER" id="PTHR12843:SF5">
    <property type="entry name" value="EEF1A LYSINE METHYLTRANSFERASE 2"/>
    <property type="match status" value="1"/>
</dbReference>
<keyword evidence="3" id="KW-1185">Reference proteome</keyword>
<dbReference type="OrthoDB" id="10069295at2759"/>
<dbReference type="PANTHER" id="PTHR12843">
    <property type="entry name" value="PROTEIN-LYSINE N-METHYLTRANSFERASE METTL10"/>
    <property type="match status" value="1"/>
</dbReference>
<dbReference type="RefSeq" id="XP_034013612.1">
    <property type="nucleotide sequence ID" value="XM_034154221.1"/>
</dbReference>
<dbReference type="Gene3D" id="3.40.50.150">
    <property type="entry name" value="Vaccinia Virus protein VP39"/>
    <property type="match status" value="1"/>
</dbReference>
<protein>
    <recommendedName>
        <fullName evidence="1">Methyltransferase domain-containing protein</fullName>
    </recommendedName>
</protein>
<gene>
    <name evidence="2" type="ORF">DIURU_001654</name>
</gene>
<dbReference type="InterPro" id="IPR025714">
    <property type="entry name" value="Methyltranfer_dom"/>
</dbReference>
<dbReference type="EMBL" id="SWFT01000050">
    <property type="protein sequence ID" value="KAA8905226.1"/>
    <property type="molecule type" value="Genomic_DNA"/>
</dbReference>
<evidence type="ECO:0000259" key="1">
    <source>
        <dbReference type="Pfam" id="PF13847"/>
    </source>
</evidence>
<sequence>MIQYIIDQLNGGDLNFKDSDITVLDLGTGNGHFLFQLNSDLEEEYEGSQKFHFTGIDYSPDSVAFCQKIAETRDLQGFEFKQVDLLKPDQSFLSNKFNLLVDKGTLDAIALNQEPLVEFDGRTGMEVYAEQIVQMMNADSKLLITSCNFTESELIKVITQKTNLRVWGKIDYPSFEFGGVKGATICSVVFSLS</sequence>
<dbReference type="Pfam" id="PF13847">
    <property type="entry name" value="Methyltransf_31"/>
    <property type="match status" value="1"/>
</dbReference>
<comment type="caution">
    <text evidence="2">The sequence shown here is derived from an EMBL/GenBank/DDBJ whole genome shotgun (WGS) entry which is preliminary data.</text>
</comment>
<dbReference type="GO" id="GO:0016279">
    <property type="term" value="F:protein-lysine N-methyltransferase activity"/>
    <property type="evidence" value="ECO:0007669"/>
    <property type="project" value="TreeGrafter"/>
</dbReference>
<name>A0A642UTC7_DIURU</name>
<evidence type="ECO:0000313" key="3">
    <source>
        <dbReference type="Proteomes" id="UP000449547"/>
    </source>
</evidence>
<dbReference type="SUPFAM" id="SSF53335">
    <property type="entry name" value="S-adenosyl-L-methionine-dependent methyltransferases"/>
    <property type="match status" value="1"/>
</dbReference>
<dbReference type="GO" id="GO:0005737">
    <property type="term" value="C:cytoplasm"/>
    <property type="evidence" value="ECO:0007669"/>
    <property type="project" value="TreeGrafter"/>
</dbReference>
<evidence type="ECO:0000313" key="2">
    <source>
        <dbReference type="EMBL" id="KAA8905226.1"/>
    </source>
</evidence>
<proteinExistence type="predicted"/>
<dbReference type="CDD" id="cd02440">
    <property type="entry name" value="AdoMet_MTases"/>
    <property type="match status" value="1"/>
</dbReference>
<dbReference type="VEuPathDB" id="FungiDB:DIURU_001654"/>
<dbReference type="InterPro" id="IPR029063">
    <property type="entry name" value="SAM-dependent_MTases_sf"/>
</dbReference>
<dbReference type="OMA" id="ALGTREX"/>
<dbReference type="GeneID" id="54780307"/>
<dbReference type="AlphaFoldDB" id="A0A642UTC7"/>
<dbReference type="Proteomes" id="UP000449547">
    <property type="component" value="Unassembled WGS sequence"/>
</dbReference>
<organism evidence="2 3">
    <name type="scientific">Diutina rugosa</name>
    <name type="common">Yeast</name>
    <name type="synonym">Candida rugosa</name>
    <dbReference type="NCBI Taxonomy" id="5481"/>
    <lineage>
        <taxon>Eukaryota</taxon>
        <taxon>Fungi</taxon>
        <taxon>Dikarya</taxon>
        <taxon>Ascomycota</taxon>
        <taxon>Saccharomycotina</taxon>
        <taxon>Pichiomycetes</taxon>
        <taxon>Debaryomycetaceae</taxon>
        <taxon>Diutina</taxon>
    </lineage>
</organism>
<accession>A0A642UTC7</accession>